<dbReference type="NCBIfam" id="TIGR00527">
    <property type="entry name" value="gcvH"/>
    <property type="match status" value="1"/>
</dbReference>
<dbReference type="GO" id="GO:0019464">
    <property type="term" value="P:glycine decarboxylation via glycine cleavage system"/>
    <property type="evidence" value="ECO:0007669"/>
    <property type="project" value="UniProtKB-UniRule"/>
</dbReference>
<evidence type="ECO:0000313" key="6">
    <source>
        <dbReference type="EMBL" id="HIG63637.1"/>
    </source>
</evidence>
<gene>
    <name evidence="3 6" type="primary">gcvH</name>
    <name evidence="6" type="ORF">EYQ16_03860</name>
</gene>
<feature type="modified residue" description="N6-lipoyllysine" evidence="3 4">
    <location>
        <position position="65"/>
    </location>
</feature>
<evidence type="ECO:0000256" key="2">
    <source>
        <dbReference type="ARBA" id="ARBA00022823"/>
    </source>
</evidence>
<dbReference type="InterPro" id="IPR002930">
    <property type="entry name" value="GCV_H"/>
</dbReference>
<keyword evidence="2 3" id="KW-0450">Lipoyl</keyword>
<dbReference type="HAMAP" id="MF_00272">
    <property type="entry name" value="GcvH"/>
    <property type="match status" value="1"/>
</dbReference>
<comment type="cofactor">
    <cofactor evidence="3">
        <name>(R)-lipoate</name>
        <dbReference type="ChEBI" id="CHEBI:83088"/>
    </cofactor>
    <text evidence="3">Binds 1 lipoyl cofactor covalently.</text>
</comment>
<dbReference type="NCBIfam" id="NF002270">
    <property type="entry name" value="PRK01202.1"/>
    <property type="match status" value="1"/>
</dbReference>
<organism evidence="6 7">
    <name type="scientific">Marine Group III euryarchaeote</name>
    <dbReference type="NCBI Taxonomy" id="2173149"/>
    <lineage>
        <taxon>Archaea</taxon>
        <taxon>Methanobacteriati</taxon>
        <taxon>Thermoplasmatota</taxon>
        <taxon>Thermoplasmata</taxon>
        <taxon>Candidatus Thermoprofundales</taxon>
    </lineage>
</organism>
<dbReference type="EMBL" id="DUAV01000025">
    <property type="protein sequence ID" value="HIG63637.1"/>
    <property type="molecule type" value="Genomic_DNA"/>
</dbReference>
<dbReference type="Proteomes" id="UP000589516">
    <property type="component" value="Unassembled WGS sequence"/>
</dbReference>
<dbReference type="GO" id="GO:0009249">
    <property type="term" value="P:protein lipoylation"/>
    <property type="evidence" value="ECO:0007669"/>
    <property type="project" value="TreeGrafter"/>
</dbReference>
<dbReference type="Pfam" id="PF01597">
    <property type="entry name" value="GCV_H"/>
    <property type="match status" value="1"/>
</dbReference>
<feature type="domain" description="Lipoyl-binding" evidence="5">
    <location>
        <begin position="24"/>
        <end position="106"/>
    </location>
</feature>
<dbReference type="CDD" id="cd06848">
    <property type="entry name" value="GCS_H"/>
    <property type="match status" value="1"/>
</dbReference>
<dbReference type="AlphaFoldDB" id="A0A7C7ZF92"/>
<dbReference type="InterPro" id="IPR033753">
    <property type="entry name" value="GCV_H/Fam206"/>
</dbReference>
<dbReference type="PROSITE" id="PS00189">
    <property type="entry name" value="LIPOYL"/>
    <property type="match status" value="1"/>
</dbReference>
<dbReference type="GO" id="GO:0005829">
    <property type="term" value="C:cytosol"/>
    <property type="evidence" value="ECO:0007669"/>
    <property type="project" value="TreeGrafter"/>
</dbReference>
<evidence type="ECO:0000313" key="7">
    <source>
        <dbReference type="Proteomes" id="UP000589516"/>
    </source>
</evidence>
<dbReference type="InterPro" id="IPR011053">
    <property type="entry name" value="Single_hybrid_motif"/>
</dbReference>
<name>A0A7C7ZF92_9ARCH</name>
<dbReference type="PANTHER" id="PTHR11715:SF3">
    <property type="entry name" value="GLYCINE CLEAVAGE SYSTEM H PROTEIN-RELATED"/>
    <property type="match status" value="1"/>
</dbReference>
<dbReference type="InterPro" id="IPR017453">
    <property type="entry name" value="GCV_H_sub"/>
</dbReference>
<dbReference type="InterPro" id="IPR003016">
    <property type="entry name" value="2-oxoA_DH_lipoyl-BS"/>
</dbReference>
<protein>
    <recommendedName>
        <fullName evidence="3">Probable glycine cleavage system H protein</fullName>
    </recommendedName>
</protein>
<evidence type="ECO:0000256" key="4">
    <source>
        <dbReference type="PIRSR" id="PIRSR617453-50"/>
    </source>
</evidence>
<evidence type="ECO:0000259" key="5">
    <source>
        <dbReference type="PROSITE" id="PS50968"/>
    </source>
</evidence>
<dbReference type="SUPFAM" id="SSF51230">
    <property type="entry name" value="Single hybrid motif"/>
    <property type="match status" value="1"/>
</dbReference>
<dbReference type="Gene3D" id="2.40.50.100">
    <property type="match status" value="1"/>
</dbReference>
<comment type="function">
    <text evidence="3">The glycine cleavage system catalyzes the degradation of glycine. The H protein shuttles the methylamine group of glycine from the P protein to the T protein.</text>
</comment>
<proteinExistence type="inferred from homology"/>
<comment type="caution">
    <text evidence="6">The sequence shown here is derived from an EMBL/GenBank/DDBJ whole genome shotgun (WGS) entry which is preliminary data.</text>
</comment>
<dbReference type="PANTHER" id="PTHR11715">
    <property type="entry name" value="GLYCINE CLEAVAGE SYSTEM H PROTEIN"/>
    <property type="match status" value="1"/>
</dbReference>
<comment type="subunit">
    <text evidence="3">The glycine cleavage system is composed of four proteins: P, T, L and H.</text>
</comment>
<dbReference type="GO" id="GO:0005960">
    <property type="term" value="C:glycine cleavage complex"/>
    <property type="evidence" value="ECO:0007669"/>
    <property type="project" value="InterPro"/>
</dbReference>
<evidence type="ECO:0000256" key="3">
    <source>
        <dbReference type="HAMAP-Rule" id="MF_00272"/>
    </source>
</evidence>
<sequence>MSDVPEELQYAESHEWLRQRDDGICVLGISDHAQQALSDVVFVELPTVGDTFGAGDRVAVAESVKAASDIYAPVAGEITEVNQQLEEAPELLNESPYELGWIVAFRPAVEPQGLLDAAAYRQAIE</sequence>
<evidence type="ECO:0000256" key="1">
    <source>
        <dbReference type="ARBA" id="ARBA00009249"/>
    </source>
</evidence>
<dbReference type="PROSITE" id="PS50968">
    <property type="entry name" value="BIOTINYL_LIPOYL"/>
    <property type="match status" value="1"/>
</dbReference>
<accession>A0A7C7ZF92</accession>
<dbReference type="InterPro" id="IPR000089">
    <property type="entry name" value="Biotin_lipoyl"/>
</dbReference>
<reference evidence="7" key="1">
    <citation type="journal article" date="2019" name="bioRxiv">
        <title>Genome diversification in globally distributed novel marine Proteobacteria is linked to environmental adaptation.</title>
        <authorList>
            <person name="Zhou Z."/>
            <person name="Tran P.Q."/>
            <person name="Kieft K."/>
            <person name="Anantharaman K."/>
        </authorList>
    </citation>
    <scope>NUCLEOTIDE SEQUENCE [LARGE SCALE GENOMIC DNA]</scope>
</reference>
<comment type="similarity">
    <text evidence="1 3">Belongs to the GcvH family.</text>
</comment>